<dbReference type="InterPro" id="IPR050142">
    <property type="entry name" value="MADS-box/MEF2_TF"/>
</dbReference>
<dbReference type="EMBL" id="JACEIK010000981">
    <property type="protein sequence ID" value="MCD7464618.1"/>
    <property type="molecule type" value="Genomic_DNA"/>
</dbReference>
<reference evidence="7 8" key="1">
    <citation type="journal article" date="2021" name="BMC Genomics">
        <title>Datura genome reveals duplications of psychoactive alkaloid biosynthetic genes and high mutation rate following tissue culture.</title>
        <authorList>
            <person name="Rajewski A."/>
            <person name="Carter-House D."/>
            <person name="Stajich J."/>
            <person name="Litt A."/>
        </authorList>
    </citation>
    <scope>NUCLEOTIDE SEQUENCE [LARGE SCALE GENOMIC DNA]</scope>
    <source>
        <strain evidence="7">AR-01</strain>
    </source>
</reference>
<keyword evidence="2" id="KW-0805">Transcription regulation</keyword>
<feature type="domain" description="MADS-box" evidence="6">
    <location>
        <begin position="1"/>
        <end position="60"/>
    </location>
</feature>
<evidence type="ECO:0000256" key="1">
    <source>
        <dbReference type="ARBA" id="ARBA00004123"/>
    </source>
</evidence>
<keyword evidence="4" id="KW-0804">Transcription</keyword>
<dbReference type="CDD" id="cd00266">
    <property type="entry name" value="MADS_SRF_like"/>
    <property type="match status" value="1"/>
</dbReference>
<dbReference type="Proteomes" id="UP000823775">
    <property type="component" value="Unassembled WGS sequence"/>
</dbReference>
<dbReference type="PROSITE" id="PS50066">
    <property type="entry name" value="MADS_BOX_2"/>
    <property type="match status" value="1"/>
</dbReference>
<evidence type="ECO:0000256" key="2">
    <source>
        <dbReference type="ARBA" id="ARBA00023015"/>
    </source>
</evidence>
<evidence type="ECO:0000256" key="3">
    <source>
        <dbReference type="ARBA" id="ARBA00023125"/>
    </source>
</evidence>
<dbReference type="PRINTS" id="PR00404">
    <property type="entry name" value="MADSDOMAIN"/>
</dbReference>
<gene>
    <name evidence="7" type="ORF">HAX54_053128</name>
</gene>
<evidence type="ECO:0000313" key="8">
    <source>
        <dbReference type="Proteomes" id="UP000823775"/>
    </source>
</evidence>
<dbReference type="InterPro" id="IPR033897">
    <property type="entry name" value="SRF-like_MADS-box"/>
</dbReference>
<dbReference type="SUPFAM" id="SSF55455">
    <property type="entry name" value="SRF-like"/>
    <property type="match status" value="1"/>
</dbReference>
<accession>A0ABS8T0G1</accession>
<evidence type="ECO:0000256" key="4">
    <source>
        <dbReference type="ARBA" id="ARBA00023163"/>
    </source>
</evidence>
<organism evidence="7 8">
    <name type="scientific">Datura stramonium</name>
    <name type="common">Jimsonweed</name>
    <name type="synonym">Common thornapple</name>
    <dbReference type="NCBI Taxonomy" id="4076"/>
    <lineage>
        <taxon>Eukaryota</taxon>
        <taxon>Viridiplantae</taxon>
        <taxon>Streptophyta</taxon>
        <taxon>Embryophyta</taxon>
        <taxon>Tracheophyta</taxon>
        <taxon>Spermatophyta</taxon>
        <taxon>Magnoliopsida</taxon>
        <taxon>eudicotyledons</taxon>
        <taxon>Gunneridae</taxon>
        <taxon>Pentapetalae</taxon>
        <taxon>asterids</taxon>
        <taxon>lamiids</taxon>
        <taxon>Solanales</taxon>
        <taxon>Solanaceae</taxon>
        <taxon>Solanoideae</taxon>
        <taxon>Datureae</taxon>
        <taxon>Datura</taxon>
    </lineage>
</organism>
<dbReference type="PANTHER" id="PTHR48019">
    <property type="entry name" value="SERUM RESPONSE FACTOR HOMOLOG"/>
    <property type="match status" value="1"/>
</dbReference>
<dbReference type="Gene3D" id="3.40.1810.10">
    <property type="entry name" value="Transcription factor, MADS-box"/>
    <property type="match status" value="1"/>
</dbReference>
<evidence type="ECO:0000256" key="5">
    <source>
        <dbReference type="ARBA" id="ARBA00023242"/>
    </source>
</evidence>
<sequence>MGRAKLKLHKLDGSNRIGVYSRRKKGLLKKANELSVLCDIDIFLAMFSPGGKPSVYNSESSSFEDMITKIAEVNPEERAKRKMECLETIKKACKKSDHDVNIGEQLCPGDLTTEDINFLSHSLRIRLSAVEGRLRLWKNLDKIDNIQQLRKLEDSISKSLNEITKHKYGMGSLSFCAREDIQPSSVQHPMDLPSNFDAKKEPHPCSSIHGCDSENMDAYEDRSSFDSSLLNDTGQNFQASSLMQHGMDAWQELYQCSSVRGGNNENMDVYEDLNSFPVGYLEEPSFSFESYTNLVCNKEIEVSKPEYKKFVPDEMFLDCGLNQEDIETEFGFTFDVPQVELMDDQGNVLDCSTNKGSRLPKADFVNIHDSSTSGTYDNMMLADSLNFLYGMDSSSSDAGEEFSTYSSIKHGTNSLSTQLNVGLSVHGGDSENVDGYNGLNVLDSSSKCDDEQEFQSSSSIQYGMNSPVCFDAGQEGNRSSSVQGGDSGSINGYEDLNSFVQGFLEDPSLPFESYVDLACDHGTENFTAGCENCSADKMFLDCQINQEDLQIAFRSTLDLPLVEKMDVQESNFDCLNKGFGLPQLTSIIV</sequence>
<comment type="subcellular location">
    <subcellularLocation>
        <location evidence="1">Nucleus</location>
    </subcellularLocation>
</comment>
<keyword evidence="5" id="KW-0539">Nucleus</keyword>
<dbReference type="InterPro" id="IPR002100">
    <property type="entry name" value="TF_MADSbox"/>
</dbReference>
<dbReference type="SMART" id="SM00432">
    <property type="entry name" value="MADS"/>
    <property type="match status" value="1"/>
</dbReference>
<protein>
    <recommendedName>
        <fullName evidence="6">MADS-box domain-containing protein</fullName>
    </recommendedName>
</protein>
<dbReference type="Pfam" id="PF00319">
    <property type="entry name" value="SRF-TF"/>
    <property type="match status" value="1"/>
</dbReference>
<name>A0ABS8T0G1_DATST</name>
<dbReference type="InterPro" id="IPR036879">
    <property type="entry name" value="TF_MADSbox_sf"/>
</dbReference>
<keyword evidence="3" id="KW-0238">DNA-binding</keyword>
<evidence type="ECO:0000259" key="6">
    <source>
        <dbReference type="PROSITE" id="PS50066"/>
    </source>
</evidence>
<comment type="caution">
    <text evidence="7">The sequence shown here is derived from an EMBL/GenBank/DDBJ whole genome shotgun (WGS) entry which is preliminary data.</text>
</comment>
<evidence type="ECO:0000313" key="7">
    <source>
        <dbReference type="EMBL" id="MCD7464618.1"/>
    </source>
</evidence>
<keyword evidence="8" id="KW-1185">Reference proteome</keyword>
<proteinExistence type="predicted"/>